<proteinExistence type="predicted"/>
<gene>
    <name evidence="1" type="ORF">M5X12_29810</name>
</gene>
<dbReference type="EMBL" id="JAMDNP010000103">
    <property type="protein sequence ID" value="MCY9764692.1"/>
    <property type="molecule type" value="Genomic_DNA"/>
</dbReference>
<protein>
    <submittedName>
        <fullName evidence="1">Uncharacterized protein</fullName>
    </submittedName>
</protein>
<dbReference type="Proteomes" id="UP001527181">
    <property type="component" value="Unassembled WGS sequence"/>
</dbReference>
<evidence type="ECO:0000313" key="2">
    <source>
        <dbReference type="Proteomes" id="UP001527181"/>
    </source>
</evidence>
<evidence type="ECO:0000313" key="1">
    <source>
        <dbReference type="EMBL" id="MCY9764692.1"/>
    </source>
</evidence>
<dbReference type="RefSeq" id="WP_268600861.1">
    <property type="nucleotide sequence ID" value="NZ_JAMDNP010000103.1"/>
</dbReference>
<comment type="caution">
    <text evidence="1">The sequence shown here is derived from an EMBL/GenBank/DDBJ whole genome shotgun (WGS) entry which is preliminary data.</text>
</comment>
<reference evidence="1 2" key="1">
    <citation type="submission" date="2022-05" db="EMBL/GenBank/DDBJ databases">
        <title>Genome Sequencing of Bee-Associated Microbes.</title>
        <authorList>
            <person name="Dunlap C."/>
        </authorList>
    </citation>
    <scope>NUCLEOTIDE SEQUENCE [LARGE SCALE GENOMIC DNA]</scope>
    <source>
        <strain evidence="1 2">NRRL B-04010</strain>
    </source>
</reference>
<accession>A0ABT4H6T1</accession>
<name>A0ABT4H6T1_PAEAL</name>
<sequence>MSREKRLLVCINLLLLAIESESYRTRDVYLRQFRMVVSRLENKQLQAG</sequence>
<keyword evidence="2" id="KW-1185">Reference proteome</keyword>
<organism evidence="1 2">
    <name type="scientific">Paenibacillus alvei</name>
    <name type="common">Bacillus alvei</name>
    <dbReference type="NCBI Taxonomy" id="44250"/>
    <lineage>
        <taxon>Bacteria</taxon>
        <taxon>Bacillati</taxon>
        <taxon>Bacillota</taxon>
        <taxon>Bacilli</taxon>
        <taxon>Bacillales</taxon>
        <taxon>Paenibacillaceae</taxon>
        <taxon>Paenibacillus</taxon>
    </lineage>
</organism>